<dbReference type="GO" id="GO:0046872">
    <property type="term" value="F:metal ion binding"/>
    <property type="evidence" value="ECO:0007669"/>
    <property type="project" value="UniProtKB-KW"/>
</dbReference>
<accession>A0A4S8H7B6</accession>
<comment type="caution">
    <text evidence="6">The sequence shown here is derived from an EMBL/GenBank/DDBJ whole genome shotgun (WGS) entry which is preliminary data.</text>
</comment>
<evidence type="ECO:0000256" key="1">
    <source>
        <dbReference type="ARBA" id="ARBA00004496"/>
    </source>
</evidence>
<organism evidence="6 7">
    <name type="scientific">Niastella caeni</name>
    <dbReference type="NCBI Taxonomy" id="2569763"/>
    <lineage>
        <taxon>Bacteria</taxon>
        <taxon>Pseudomonadati</taxon>
        <taxon>Bacteroidota</taxon>
        <taxon>Chitinophagia</taxon>
        <taxon>Chitinophagales</taxon>
        <taxon>Chitinophagaceae</taxon>
        <taxon>Niastella</taxon>
    </lineage>
</organism>
<reference evidence="6 7" key="1">
    <citation type="submission" date="2019-04" db="EMBL/GenBank/DDBJ databases">
        <title>Niastella caeni sp. nov., isolated from activated sludge.</title>
        <authorList>
            <person name="Sheng M."/>
        </authorList>
    </citation>
    <scope>NUCLEOTIDE SEQUENCE [LARGE SCALE GENOMIC DNA]</scope>
    <source>
        <strain evidence="6 7">HX-2-15</strain>
    </source>
</reference>
<keyword evidence="4" id="KW-0408">Iron</keyword>
<dbReference type="InterPro" id="IPR012312">
    <property type="entry name" value="Hemerythrin-like"/>
</dbReference>
<dbReference type="PANTHER" id="PTHR36438:SF1">
    <property type="entry name" value="IRON-SULFUR CLUSTER REPAIR PROTEIN YTFE"/>
    <property type="match status" value="1"/>
</dbReference>
<dbReference type="InterPro" id="IPR019903">
    <property type="entry name" value="RIC_family"/>
</dbReference>
<dbReference type="Proteomes" id="UP000306918">
    <property type="component" value="Unassembled WGS sequence"/>
</dbReference>
<evidence type="ECO:0000259" key="5">
    <source>
        <dbReference type="Pfam" id="PF01814"/>
    </source>
</evidence>
<dbReference type="AlphaFoldDB" id="A0A4S8H7B6"/>
<dbReference type="EMBL" id="STFF01000015">
    <property type="protein sequence ID" value="THU30728.1"/>
    <property type="molecule type" value="Genomic_DNA"/>
</dbReference>
<evidence type="ECO:0000256" key="3">
    <source>
        <dbReference type="ARBA" id="ARBA00022723"/>
    </source>
</evidence>
<sequence>MSLAHTFTYYCGSMNTMFFNNADIRNDSFVTDIVIQDYRTSRVFRKYGIDYCCGGKLPLQMVCEMRGLDTAVIKKELNDALRTVQIPNSTDFNNWSIDFLVDYIINVHHAYLNNNFPDIIDTLERFVEAHKSKYTYLPELLESLIELRNSLLPHLEQEEKIIFPYIKQIAHAYERHEPYAALFVRTLRKPIENMMDHEHEHIAKYLHRLRDLTNNYTPAPNACTSHKISYSYLKELDNDLMQHIHLESNILFSKAIAMEKEMLAIK</sequence>
<evidence type="ECO:0000256" key="2">
    <source>
        <dbReference type="ARBA" id="ARBA00022490"/>
    </source>
</evidence>
<name>A0A4S8H7B6_9BACT</name>
<comment type="subcellular location">
    <subcellularLocation>
        <location evidence="1">Cytoplasm</location>
    </subcellularLocation>
</comment>
<proteinExistence type="predicted"/>
<evidence type="ECO:0000256" key="4">
    <source>
        <dbReference type="ARBA" id="ARBA00023004"/>
    </source>
</evidence>
<dbReference type="GO" id="GO:0005737">
    <property type="term" value="C:cytoplasm"/>
    <property type="evidence" value="ECO:0007669"/>
    <property type="project" value="UniProtKB-SubCell"/>
</dbReference>
<dbReference type="Gene3D" id="1.20.120.520">
    <property type="entry name" value="nmb1532 protein domain like"/>
    <property type="match status" value="1"/>
</dbReference>
<dbReference type="Gene3D" id="1.10.3910.10">
    <property type="entry name" value="SP0561-like"/>
    <property type="match status" value="1"/>
</dbReference>
<keyword evidence="2" id="KW-0963">Cytoplasm</keyword>
<keyword evidence="7" id="KW-1185">Reference proteome</keyword>
<gene>
    <name evidence="6" type="ORF">FAM09_29450</name>
</gene>
<dbReference type="InterPro" id="IPR038062">
    <property type="entry name" value="ScdA-like_N_sf"/>
</dbReference>
<evidence type="ECO:0000313" key="7">
    <source>
        <dbReference type="Proteomes" id="UP000306918"/>
    </source>
</evidence>
<dbReference type="Pfam" id="PF04405">
    <property type="entry name" value="ScdA_N"/>
    <property type="match status" value="1"/>
</dbReference>
<protein>
    <submittedName>
        <fullName evidence="6">Iron-sulfur cluster repair di-iron protein</fullName>
    </submittedName>
</protein>
<dbReference type="OrthoDB" id="9797132at2"/>
<dbReference type="PANTHER" id="PTHR36438">
    <property type="entry name" value="IRON-SULFUR CLUSTER REPAIR PROTEIN YTFE"/>
    <property type="match status" value="1"/>
</dbReference>
<keyword evidence="3" id="KW-0479">Metal-binding</keyword>
<evidence type="ECO:0000313" key="6">
    <source>
        <dbReference type="EMBL" id="THU30728.1"/>
    </source>
</evidence>
<dbReference type="Pfam" id="PF01814">
    <property type="entry name" value="Hemerythrin"/>
    <property type="match status" value="1"/>
</dbReference>
<feature type="domain" description="Hemerythrin-like" evidence="5">
    <location>
        <begin position="104"/>
        <end position="254"/>
    </location>
</feature>